<name>A0ABD2ZU21_9GENT</name>
<keyword evidence="2" id="KW-1185">Reference proteome</keyword>
<sequence>MVGRGGAEFVLLEAYNFKKGLQSDLQSAIVLARAKTYKDMYDVAVENETDIKRKVNEESNKKMKFTKLQGLDNVQTQSVKQDQFFVQTGPSRNKKHGQSSTVTLNHYNECDHCHRRHPG</sequence>
<dbReference type="EMBL" id="JBJUIK010000008">
    <property type="protein sequence ID" value="KAL3521672.1"/>
    <property type="molecule type" value="Genomic_DNA"/>
</dbReference>
<dbReference type="AlphaFoldDB" id="A0ABD2ZU21"/>
<dbReference type="Proteomes" id="UP001630127">
    <property type="component" value="Unassembled WGS sequence"/>
</dbReference>
<reference evidence="1 2" key="1">
    <citation type="submission" date="2024-11" db="EMBL/GenBank/DDBJ databases">
        <title>A near-complete genome assembly of Cinchona calisaya.</title>
        <authorList>
            <person name="Lian D.C."/>
            <person name="Zhao X.W."/>
            <person name="Wei L."/>
        </authorList>
    </citation>
    <scope>NUCLEOTIDE SEQUENCE [LARGE SCALE GENOMIC DNA]</scope>
    <source>
        <tissue evidence="1">Nenye</tissue>
    </source>
</reference>
<organism evidence="1 2">
    <name type="scientific">Cinchona calisaya</name>
    <dbReference type="NCBI Taxonomy" id="153742"/>
    <lineage>
        <taxon>Eukaryota</taxon>
        <taxon>Viridiplantae</taxon>
        <taxon>Streptophyta</taxon>
        <taxon>Embryophyta</taxon>
        <taxon>Tracheophyta</taxon>
        <taxon>Spermatophyta</taxon>
        <taxon>Magnoliopsida</taxon>
        <taxon>eudicotyledons</taxon>
        <taxon>Gunneridae</taxon>
        <taxon>Pentapetalae</taxon>
        <taxon>asterids</taxon>
        <taxon>lamiids</taxon>
        <taxon>Gentianales</taxon>
        <taxon>Rubiaceae</taxon>
        <taxon>Cinchonoideae</taxon>
        <taxon>Cinchoneae</taxon>
        <taxon>Cinchona</taxon>
    </lineage>
</organism>
<proteinExistence type="predicted"/>
<evidence type="ECO:0000313" key="2">
    <source>
        <dbReference type="Proteomes" id="UP001630127"/>
    </source>
</evidence>
<protein>
    <submittedName>
        <fullName evidence="1">Uncharacterized protein</fullName>
    </submittedName>
</protein>
<evidence type="ECO:0000313" key="1">
    <source>
        <dbReference type="EMBL" id="KAL3521672.1"/>
    </source>
</evidence>
<accession>A0ABD2ZU21</accession>
<comment type="caution">
    <text evidence="1">The sequence shown here is derived from an EMBL/GenBank/DDBJ whole genome shotgun (WGS) entry which is preliminary data.</text>
</comment>
<gene>
    <name evidence="1" type="ORF">ACH5RR_019821</name>
</gene>